<name>A0A1R2CYS8_9CILI</name>
<dbReference type="Gene3D" id="3.40.50.10470">
    <property type="entry name" value="Translation initiation factor eif-2b, domain 2"/>
    <property type="match status" value="1"/>
</dbReference>
<keyword evidence="3" id="KW-0963">Cytoplasm</keyword>
<dbReference type="Pfam" id="PF01008">
    <property type="entry name" value="IF-2B"/>
    <property type="match status" value="1"/>
</dbReference>
<dbReference type="EMBL" id="MPUH01000031">
    <property type="protein sequence ID" value="OMJ94159.1"/>
    <property type="molecule type" value="Genomic_DNA"/>
</dbReference>
<sequence>MDAVGKILEEQLVTHGLSPAYAAIRTLTEVIRRSQGLIKELEQAKDFLINEPHSLKSHTGRTPLSVMSGCDMFLHHIHKTLSEGDRAEFENIKAKLVSQGLKLSEMRPICLNRITQMALRSFKDGQVILVHGYSEVVVTILLKAAEKFNITVLVTECRPFCEGYLMCEQLCKAEVSYKLIVDNAVACIMDSVDMVMIGAEAVVENGGVVNRIGTYGIGLIAKAFLKPLYVCADSLKFVRMFPLSQRDLPEFTHSTVKVWPGHKTLEEIMTPVVDLTPPELITLLFTDLGILTPSGISDELIQLFR</sequence>
<dbReference type="Gene3D" id="1.20.120.1070">
    <property type="entry name" value="Translation initiation factor eIF-2B, N-terminal domain"/>
    <property type="match status" value="1"/>
</dbReference>
<evidence type="ECO:0000256" key="6">
    <source>
        <dbReference type="ARBA" id="ARBA00044208"/>
    </source>
</evidence>
<gene>
    <name evidence="11" type="ORF">SteCoe_2802</name>
</gene>
<dbReference type="InterPro" id="IPR037171">
    <property type="entry name" value="NagB/RpiA_transferase-like"/>
</dbReference>
<dbReference type="InterPro" id="IPR051501">
    <property type="entry name" value="eIF2B_alpha/beta/delta"/>
</dbReference>
<dbReference type="AlphaFoldDB" id="A0A1R2CYS8"/>
<dbReference type="PANTHER" id="PTHR45860:SF1">
    <property type="entry name" value="TRANSLATION INITIATION FACTOR EIF-2B SUBUNIT ALPHA"/>
    <property type="match status" value="1"/>
</dbReference>
<comment type="subcellular location">
    <subcellularLocation>
        <location evidence="1">Cytoplasm</location>
        <location evidence="1">Cytosol</location>
    </subcellularLocation>
</comment>
<dbReference type="InterPro" id="IPR042529">
    <property type="entry name" value="IF_2B-like_C"/>
</dbReference>
<comment type="caution">
    <text evidence="11">The sequence shown here is derived from an EMBL/GenBank/DDBJ whole genome shotgun (WGS) entry which is preliminary data.</text>
</comment>
<proteinExistence type="inferred from homology"/>
<comment type="subunit">
    <text evidence="8">Component of the translation initiation factor 2B (eIF2B) complex which is a heterodecamer of two sets of five different subunits: alpha, beta, gamma, delta and epsilon. Subunits alpha, beta and delta comprise a regulatory subcomplex and subunits epsilon and gamma comprise a catalytic subcomplex. Within the complex, the hexameric regulatory complex resides at the center, with the two heterodimeric catalytic subcomplexes bound on opposite sides.</text>
</comment>
<dbReference type="PANTHER" id="PTHR45860">
    <property type="entry name" value="TRANSLATION INITIATION FACTOR EIF-2B SUBUNIT ALPHA"/>
    <property type="match status" value="1"/>
</dbReference>
<evidence type="ECO:0000256" key="1">
    <source>
        <dbReference type="ARBA" id="ARBA00004514"/>
    </source>
</evidence>
<evidence type="ECO:0000256" key="5">
    <source>
        <dbReference type="ARBA" id="ARBA00022917"/>
    </source>
</evidence>
<keyword evidence="12" id="KW-1185">Reference proteome</keyword>
<dbReference type="InterPro" id="IPR000649">
    <property type="entry name" value="IF-2B-related"/>
</dbReference>
<reference evidence="11 12" key="1">
    <citation type="submission" date="2016-11" db="EMBL/GenBank/DDBJ databases">
        <title>The macronuclear genome of Stentor coeruleus: a giant cell with tiny introns.</title>
        <authorList>
            <person name="Slabodnick M."/>
            <person name="Ruby J.G."/>
            <person name="Reiff S.B."/>
            <person name="Swart E.C."/>
            <person name="Gosai S."/>
            <person name="Prabakaran S."/>
            <person name="Witkowska E."/>
            <person name="Larue G.E."/>
            <person name="Fisher S."/>
            <person name="Freeman R.M."/>
            <person name="Gunawardena J."/>
            <person name="Chu W."/>
            <person name="Stover N.A."/>
            <person name="Gregory B.D."/>
            <person name="Nowacki M."/>
            <person name="Derisi J."/>
            <person name="Roy S.W."/>
            <person name="Marshall W.F."/>
            <person name="Sood P."/>
        </authorList>
    </citation>
    <scope>NUCLEOTIDE SEQUENCE [LARGE SCALE GENOMIC DNA]</scope>
    <source>
        <strain evidence="11">WM001</strain>
    </source>
</reference>
<evidence type="ECO:0000313" key="11">
    <source>
        <dbReference type="EMBL" id="OMJ94159.1"/>
    </source>
</evidence>
<accession>A0A1R2CYS8</accession>
<organism evidence="11 12">
    <name type="scientific">Stentor coeruleus</name>
    <dbReference type="NCBI Taxonomy" id="5963"/>
    <lineage>
        <taxon>Eukaryota</taxon>
        <taxon>Sar</taxon>
        <taxon>Alveolata</taxon>
        <taxon>Ciliophora</taxon>
        <taxon>Postciliodesmatophora</taxon>
        <taxon>Heterotrichea</taxon>
        <taxon>Heterotrichida</taxon>
        <taxon>Stentoridae</taxon>
        <taxon>Stentor</taxon>
    </lineage>
</organism>
<evidence type="ECO:0000313" key="12">
    <source>
        <dbReference type="Proteomes" id="UP000187209"/>
    </source>
</evidence>
<evidence type="ECO:0000256" key="4">
    <source>
        <dbReference type="ARBA" id="ARBA00022540"/>
    </source>
</evidence>
<dbReference type="GO" id="GO:0005851">
    <property type="term" value="C:eukaryotic translation initiation factor 2B complex"/>
    <property type="evidence" value="ECO:0007669"/>
    <property type="project" value="TreeGrafter"/>
</dbReference>
<dbReference type="GO" id="GO:0003743">
    <property type="term" value="F:translation initiation factor activity"/>
    <property type="evidence" value="ECO:0007669"/>
    <property type="project" value="UniProtKB-KW"/>
</dbReference>
<keyword evidence="10" id="KW-0175">Coiled coil</keyword>
<evidence type="ECO:0000256" key="8">
    <source>
        <dbReference type="ARBA" id="ARBA00046432"/>
    </source>
</evidence>
<protein>
    <recommendedName>
        <fullName evidence="6">Translation initiation factor eIF2B subunit alpha</fullName>
    </recommendedName>
    <alternativeName>
        <fullName evidence="7">eIF2B GDP-GTP exchange factor subunit alpha</fullName>
    </alternativeName>
</protein>
<comment type="similarity">
    <text evidence="2 9">Belongs to the eIF-2B alpha/beta/delta subunits family.</text>
</comment>
<keyword evidence="5" id="KW-0648">Protein biosynthesis</keyword>
<evidence type="ECO:0000256" key="7">
    <source>
        <dbReference type="ARBA" id="ARBA00044236"/>
    </source>
</evidence>
<dbReference type="GO" id="GO:0005085">
    <property type="term" value="F:guanyl-nucleotide exchange factor activity"/>
    <property type="evidence" value="ECO:0007669"/>
    <property type="project" value="TreeGrafter"/>
</dbReference>
<dbReference type="SUPFAM" id="SSF100950">
    <property type="entry name" value="NagB/RpiA/CoA transferase-like"/>
    <property type="match status" value="1"/>
</dbReference>
<dbReference type="Proteomes" id="UP000187209">
    <property type="component" value="Unassembled WGS sequence"/>
</dbReference>
<evidence type="ECO:0000256" key="10">
    <source>
        <dbReference type="SAM" id="Coils"/>
    </source>
</evidence>
<dbReference type="InterPro" id="IPR042528">
    <property type="entry name" value="elF-2B_alpha_N"/>
</dbReference>
<feature type="coiled-coil region" evidence="10">
    <location>
        <begin position="24"/>
        <end position="51"/>
    </location>
</feature>
<evidence type="ECO:0000256" key="3">
    <source>
        <dbReference type="ARBA" id="ARBA00022490"/>
    </source>
</evidence>
<evidence type="ECO:0000256" key="2">
    <source>
        <dbReference type="ARBA" id="ARBA00007251"/>
    </source>
</evidence>
<dbReference type="OrthoDB" id="10249309at2759"/>
<keyword evidence="4" id="KW-0396">Initiation factor</keyword>
<dbReference type="GO" id="GO:0005829">
    <property type="term" value="C:cytosol"/>
    <property type="evidence" value="ECO:0007669"/>
    <property type="project" value="UniProtKB-SubCell"/>
</dbReference>
<evidence type="ECO:0000256" key="9">
    <source>
        <dbReference type="RuleBase" id="RU003814"/>
    </source>
</evidence>